<dbReference type="EMBL" id="KV454213">
    <property type="protein sequence ID" value="ODQ57525.1"/>
    <property type="molecule type" value="Genomic_DNA"/>
</dbReference>
<evidence type="ECO:0000313" key="7">
    <source>
        <dbReference type="Proteomes" id="UP000094112"/>
    </source>
</evidence>
<keyword evidence="7" id="KW-1185">Reference proteome</keyword>
<evidence type="ECO:0000256" key="1">
    <source>
        <dbReference type="ARBA" id="ARBA00004173"/>
    </source>
</evidence>
<dbReference type="PANTHER" id="PTHR21013:SF10">
    <property type="entry name" value="ATP SYNTHASE MITOCHONDRIAL F1 COMPLEX ASSEMBLY FACTOR 2"/>
    <property type="match status" value="1"/>
</dbReference>
<organism evidence="6 7">
    <name type="scientific">Wickerhamomyces anomalus (strain ATCC 58044 / CBS 1984 / NCYC 433 / NRRL Y-366-8)</name>
    <name type="common">Yeast</name>
    <name type="synonym">Hansenula anomala</name>
    <dbReference type="NCBI Taxonomy" id="683960"/>
    <lineage>
        <taxon>Eukaryota</taxon>
        <taxon>Fungi</taxon>
        <taxon>Dikarya</taxon>
        <taxon>Ascomycota</taxon>
        <taxon>Saccharomycotina</taxon>
        <taxon>Saccharomycetes</taxon>
        <taxon>Phaffomycetales</taxon>
        <taxon>Wickerhamomycetaceae</taxon>
        <taxon>Wickerhamomyces</taxon>
    </lineage>
</organism>
<evidence type="ECO:0000313" key="6">
    <source>
        <dbReference type="EMBL" id="ODQ57525.1"/>
    </source>
</evidence>
<dbReference type="RefSeq" id="XP_019036732.1">
    <property type="nucleotide sequence ID" value="XM_019185133.1"/>
</dbReference>
<keyword evidence="4" id="KW-0496">Mitochondrion</keyword>
<dbReference type="GO" id="GO:0033615">
    <property type="term" value="P:mitochondrial proton-transporting ATP synthase complex assembly"/>
    <property type="evidence" value="ECO:0007669"/>
    <property type="project" value="EnsemblFungi"/>
</dbReference>
<reference evidence="6 7" key="1">
    <citation type="journal article" date="2016" name="Proc. Natl. Acad. Sci. U.S.A.">
        <title>Comparative genomics of biotechnologically important yeasts.</title>
        <authorList>
            <person name="Riley R."/>
            <person name="Haridas S."/>
            <person name="Wolfe K.H."/>
            <person name="Lopes M.R."/>
            <person name="Hittinger C.T."/>
            <person name="Goeker M."/>
            <person name="Salamov A.A."/>
            <person name="Wisecaver J.H."/>
            <person name="Long T.M."/>
            <person name="Calvey C.H."/>
            <person name="Aerts A.L."/>
            <person name="Barry K.W."/>
            <person name="Choi C."/>
            <person name="Clum A."/>
            <person name="Coughlan A.Y."/>
            <person name="Deshpande S."/>
            <person name="Douglass A.P."/>
            <person name="Hanson S.J."/>
            <person name="Klenk H.-P."/>
            <person name="LaButti K.M."/>
            <person name="Lapidus A."/>
            <person name="Lindquist E.A."/>
            <person name="Lipzen A.M."/>
            <person name="Meier-Kolthoff J.P."/>
            <person name="Ohm R.A."/>
            <person name="Otillar R.P."/>
            <person name="Pangilinan J.L."/>
            <person name="Peng Y."/>
            <person name="Rokas A."/>
            <person name="Rosa C.A."/>
            <person name="Scheuner C."/>
            <person name="Sibirny A.A."/>
            <person name="Slot J.C."/>
            <person name="Stielow J.B."/>
            <person name="Sun H."/>
            <person name="Kurtzman C.P."/>
            <person name="Blackwell M."/>
            <person name="Grigoriev I.V."/>
            <person name="Jeffries T.W."/>
        </authorList>
    </citation>
    <scope>NUCLEOTIDE SEQUENCE [LARGE SCALE GENOMIC DNA]</scope>
    <source>
        <strain evidence="7">ATCC 58044 / CBS 1984 / NCYC 433 / NRRL Y-366-8</strain>
    </source>
</reference>
<dbReference type="Proteomes" id="UP000094112">
    <property type="component" value="Unassembled WGS sequence"/>
</dbReference>
<keyword evidence="3" id="KW-0809">Transit peptide</keyword>
<proteinExistence type="inferred from homology"/>
<evidence type="ECO:0000256" key="5">
    <source>
        <dbReference type="ARBA" id="ARBA00023186"/>
    </source>
</evidence>
<dbReference type="GO" id="GO:0005759">
    <property type="term" value="C:mitochondrial matrix"/>
    <property type="evidence" value="ECO:0007669"/>
    <property type="project" value="EnsemblFungi"/>
</dbReference>
<dbReference type="Pfam" id="PF07542">
    <property type="entry name" value="ATP12"/>
    <property type="match status" value="1"/>
</dbReference>
<evidence type="ECO:0000256" key="4">
    <source>
        <dbReference type="ARBA" id="ARBA00023128"/>
    </source>
</evidence>
<dbReference type="GO" id="GO:0019904">
    <property type="term" value="F:protein domain specific binding"/>
    <property type="evidence" value="ECO:0007669"/>
    <property type="project" value="EnsemblFungi"/>
</dbReference>
<dbReference type="Gene3D" id="1.10.3580.10">
    <property type="entry name" value="ATP12 ATPase"/>
    <property type="match status" value="1"/>
</dbReference>
<evidence type="ECO:0000256" key="2">
    <source>
        <dbReference type="ARBA" id="ARBA00008231"/>
    </source>
</evidence>
<keyword evidence="5" id="KW-0143">Chaperone</keyword>
<dbReference type="SUPFAM" id="SSF160909">
    <property type="entry name" value="ATP12-like"/>
    <property type="match status" value="1"/>
</dbReference>
<name>A0A1E3NWR6_WICAA</name>
<comment type="similarity">
    <text evidence="2">Belongs to the ATP12 family.</text>
</comment>
<dbReference type="InterPro" id="IPR011419">
    <property type="entry name" value="ATP12_ATP_synth-F1-assembly"/>
</dbReference>
<dbReference type="PANTHER" id="PTHR21013">
    <property type="entry name" value="ATP SYNTHASE MITOCHONDRIAL F1 COMPLEX ASSEMBLY FACTOR 2/ATP12 PROTEIN, MITOCHONDRIAL PRECURSOR"/>
    <property type="match status" value="1"/>
</dbReference>
<dbReference type="GeneID" id="30202379"/>
<dbReference type="Gene3D" id="3.30.2180.10">
    <property type="entry name" value="ATP12-like"/>
    <property type="match status" value="1"/>
</dbReference>
<accession>A0A1E3NWR6</accession>
<gene>
    <name evidence="6" type="ORF">WICANDRAFT_80859</name>
</gene>
<dbReference type="AlphaFoldDB" id="A0A1E3NWR6"/>
<dbReference type="STRING" id="683960.A0A1E3NWR6"/>
<comment type="subcellular location">
    <subcellularLocation>
        <location evidence="1">Mitochondrion</location>
    </subcellularLocation>
</comment>
<dbReference type="OrthoDB" id="5322896at2759"/>
<evidence type="ECO:0008006" key="8">
    <source>
        <dbReference type="Google" id="ProtNLM"/>
    </source>
</evidence>
<sequence>MLLFRRSVASVARSQLSIYRSYATTVGKNSIQHQTPSLENNQQTESNRLSKTLTKFWDQVKLSKVQDNLEIQLDSKTVRTPLGHTLSIPSDRKILAYLLLHEWASLSTLSIKTHSLPLTSLASRVIDLEHADKTQDLESQAKVGRREDIVEDLLRYLDTDTLLVFAPKSEYEGKLRITQEELYRPVISKIEELLGDDVKLTWLDTEVGLTGNKQDEKVRELARQFLLSLDHWDLVALEKVTLSAKSLICGILVLKAKSQGEEILNLEEIAKCATLEIVFQTEKWGEVEDTHDVDYQDIRRNIASAAILSFREDK</sequence>
<dbReference type="InterPro" id="IPR023335">
    <property type="entry name" value="ATP12_ortho_dom_sf"/>
</dbReference>
<evidence type="ECO:0000256" key="3">
    <source>
        <dbReference type="ARBA" id="ARBA00022946"/>
    </source>
</evidence>
<protein>
    <recommendedName>
        <fullName evidence="8">ATP synthase mitochondrial F1 complex assembly factor 2</fullName>
    </recommendedName>
</protein>
<dbReference type="InterPro" id="IPR042272">
    <property type="entry name" value="ATP12_ATP_synth-F1-assembly_N"/>
</dbReference>